<evidence type="ECO:0000259" key="6">
    <source>
        <dbReference type="PROSITE" id="PS50893"/>
    </source>
</evidence>
<keyword evidence="3" id="KW-0472">Membrane</keyword>
<reference evidence="7 8" key="1">
    <citation type="submission" date="2018-08" db="EMBL/GenBank/DDBJ databases">
        <title>Paraburkholderia sp. DHOM06 isolated from forest soil.</title>
        <authorList>
            <person name="Gao Z.-H."/>
            <person name="Qiu L.-H."/>
        </authorList>
    </citation>
    <scope>NUCLEOTIDE SEQUENCE [LARGE SCALE GENOMIC DNA]</scope>
    <source>
        <strain evidence="7 8">DHOM06</strain>
    </source>
</reference>
<keyword evidence="8" id="KW-1185">Reference proteome</keyword>
<dbReference type="EMBL" id="QRGA01000001">
    <property type="protein sequence ID" value="RDV00616.1"/>
    <property type="molecule type" value="Genomic_DNA"/>
</dbReference>
<protein>
    <submittedName>
        <fullName evidence="7">ATP-binding cassette domain-containing protein</fullName>
    </submittedName>
</protein>
<dbReference type="InterPro" id="IPR051120">
    <property type="entry name" value="ABC_AA/LPS_Transport"/>
</dbReference>
<dbReference type="Pfam" id="PF00005">
    <property type="entry name" value="ABC_tran"/>
    <property type="match status" value="1"/>
</dbReference>
<dbReference type="OrthoDB" id="5291558at2"/>
<evidence type="ECO:0000313" key="7">
    <source>
        <dbReference type="EMBL" id="RDV00616.1"/>
    </source>
</evidence>
<dbReference type="RefSeq" id="WP_115531886.1">
    <property type="nucleotide sequence ID" value="NZ_QRGA01000001.1"/>
</dbReference>
<accession>A0A3D8K6V2</accession>
<dbReference type="SUPFAM" id="SSF52540">
    <property type="entry name" value="P-loop containing nucleoside triphosphate hydrolases"/>
    <property type="match status" value="1"/>
</dbReference>
<dbReference type="InterPro" id="IPR027417">
    <property type="entry name" value="P-loop_NTPase"/>
</dbReference>
<keyword evidence="3" id="KW-0997">Cell inner membrane</keyword>
<sequence length="235" mass="25403">MSSELLQLAGIHKHFGAQVVLNDVNFRVAPGEIVGLVGPNGSGKTTTINVISGLLQADHGTIDFMGHKINRLPMHRRAHLGINRTFQVPKVFRDMTVRENIEVAARSVRLDPREIEPILEDIGLAGLASRVAGALTVNQQKLLDLGRALATRPKLLLVDEIGAGLNPAELNVIAELLEKLSARGIAMIVVEHLLDFLNRITERVIVLGAGRMLFEGSLETASRDPEVIAAFIGVA</sequence>
<evidence type="ECO:0000256" key="2">
    <source>
        <dbReference type="ARBA" id="ARBA00022475"/>
    </source>
</evidence>
<gene>
    <name evidence="7" type="ORF">DWV00_02280</name>
</gene>
<keyword evidence="4" id="KW-0547">Nucleotide-binding</keyword>
<evidence type="ECO:0000256" key="5">
    <source>
        <dbReference type="ARBA" id="ARBA00022840"/>
    </source>
</evidence>
<keyword evidence="5 7" id="KW-0067">ATP-binding</keyword>
<dbReference type="PANTHER" id="PTHR45772:SF8">
    <property type="entry name" value="HIGH-AFFINITY BRANCHED-CHAIN AMINO ACID TRANSPORT ATP-BINDING PROTEIN"/>
    <property type="match status" value="1"/>
</dbReference>
<organism evidence="7 8">
    <name type="scientific">Trinickia dinghuensis</name>
    <dbReference type="NCBI Taxonomy" id="2291023"/>
    <lineage>
        <taxon>Bacteria</taxon>
        <taxon>Pseudomonadati</taxon>
        <taxon>Pseudomonadota</taxon>
        <taxon>Betaproteobacteria</taxon>
        <taxon>Burkholderiales</taxon>
        <taxon>Burkholderiaceae</taxon>
        <taxon>Trinickia</taxon>
    </lineage>
</organism>
<dbReference type="SMART" id="SM00382">
    <property type="entry name" value="AAA"/>
    <property type="match status" value="1"/>
</dbReference>
<dbReference type="Gene3D" id="3.40.50.300">
    <property type="entry name" value="P-loop containing nucleotide triphosphate hydrolases"/>
    <property type="match status" value="1"/>
</dbReference>
<dbReference type="InterPro" id="IPR003593">
    <property type="entry name" value="AAA+_ATPase"/>
</dbReference>
<keyword evidence="1" id="KW-0813">Transport</keyword>
<dbReference type="PANTHER" id="PTHR45772">
    <property type="entry name" value="CONSERVED COMPONENT OF ABC TRANSPORTER FOR NATURAL AMINO ACIDS-RELATED"/>
    <property type="match status" value="1"/>
</dbReference>
<dbReference type="GO" id="GO:0005886">
    <property type="term" value="C:plasma membrane"/>
    <property type="evidence" value="ECO:0007669"/>
    <property type="project" value="TreeGrafter"/>
</dbReference>
<dbReference type="InterPro" id="IPR003439">
    <property type="entry name" value="ABC_transporter-like_ATP-bd"/>
</dbReference>
<name>A0A3D8K6V2_9BURK</name>
<feature type="domain" description="ABC transporter" evidence="6">
    <location>
        <begin position="6"/>
        <end position="234"/>
    </location>
</feature>
<dbReference type="GO" id="GO:0005524">
    <property type="term" value="F:ATP binding"/>
    <property type="evidence" value="ECO:0007669"/>
    <property type="project" value="UniProtKB-KW"/>
</dbReference>
<evidence type="ECO:0000313" key="8">
    <source>
        <dbReference type="Proteomes" id="UP000256838"/>
    </source>
</evidence>
<evidence type="ECO:0000256" key="3">
    <source>
        <dbReference type="ARBA" id="ARBA00022519"/>
    </source>
</evidence>
<proteinExistence type="predicted"/>
<evidence type="ECO:0000256" key="4">
    <source>
        <dbReference type="ARBA" id="ARBA00022741"/>
    </source>
</evidence>
<dbReference type="GO" id="GO:0016887">
    <property type="term" value="F:ATP hydrolysis activity"/>
    <property type="evidence" value="ECO:0007669"/>
    <property type="project" value="InterPro"/>
</dbReference>
<keyword evidence="2" id="KW-1003">Cell membrane</keyword>
<comment type="caution">
    <text evidence="7">The sequence shown here is derived from an EMBL/GenBank/DDBJ whole genome shotgun (WGS) entry which is preliminary data.</text>
</comment>
<dbReference type="PROSITE" id="PS50893">
    <property type="entry name" value="ABC_TRANSPORTER_2"/>
    <property type="match status" value="1"/>
</dbReference>
<dbReference type="AlphaFoldDB" id="A0A3D8K6V2"/>
<dbReference type="Proteomes" id="UP000256838">
    <property type="component" value="Unassembled WGS sequence"/>
</dbReference>
<evidence type="ECO:0000256" key="1">
    <source>
        <dbReference type="ARBA" id="ARBA00022448"/>
    </source>
</evidence>